<evidence type="ECO:0000256" key="9">
    <source>
        <dbReference type="SAM" id="Phobius"/>
    </source>
</evidence>
<keyword evidence="6" id="KW-0029">Amino-acid transport</keyword>
<feature type="transmembrane region" description="Helical" evidence="9">
    <location>
        <begin position="56"/>
        <end position="80"/>
    </location>
</feature>
<evidence type="ECO:0000256" key="3">
    <source>
        <dbReference type="ARBA" id="ARBA00022448"/>
    </source>
</evidence>
<name>A0A6F9DTN4_9ASCI</name>
<reference evidence="10" key="1">
    <citation type="submission" date="2020-04" db="EMBL/GenBank/DDBJ databases">
        <authorList>
            <person name="Neveu A P."/>
        </authorList>
    </citation>
    <scope>NUCLEOTIDE SEQUENCE</scope>
    <source>
        <tissue evidence="10">Whole embryo</tissue>
    </source>
</reference>
<dbReference type="FunFam" id="1.20.1740.10:FF:000003">
    <property type="entry name" value="Y+L amino acid transporter 1 isoform X1"/>
    <property type="match status" value="1"/>
</dbReference>
<evidence type="ECO:0000256" key="7">
    <source>
        <dbReference type="ARBA" id="ARBA00022989"/>
    </source>
</evidence>
<sequence>MQHRIRKNYGVEQSTDSFKLKRTITVVNGVGIIVGNIIGSGIFVSPKGVLQNTGSAAVALIVWAICGVVSMIGALCYAELGTTILESGGDYAYILQMFGSLLAFLRLWIAVLIIYPTNQAVIALTFANYITFPFFETCESPDAAVRILAAICLLVLTWVNCRSVKMATTVQDVFTGAKLLALLVIIICGFIQIFKGEATSLFLSKSMIPVGEYPSADKVALAAYQGFFAYAGWNYLNFVTEEMINPYRNLPRAILISMPLVTVVYLLANIAYFAAMSPRELLASNAVAVTLGNRLLGVMAWLMPISVAMSTFGGVNGSLLVSSRIFFVGARHGHMPESLALINMKNFTPVPALLFTCVLSLLMLVTSDMYALINYVGFANWVWYGVAIAGQVYWRFKYPDLKRPIKLNIMLPIFFCIVCAFILILSFYSAPIETLTGTGITLTGVPVYFLFIYWEKHHPAWLVRIKTGITVFLQKVCYAIPQDHVVE</sequence>
<dbReference type="Gene3D" id="1.20.1740.10">
    <property type="entry name" value="Amino acid/polyamine transporter I"/>
    <property type="match status" value="1"/>
</dbReference>
<feature type="transmembrane region" description="Helical" evidence="9">
    <location>
        <begin position="372"/>
        <end position="396"/>
    </location>
</feature>
<dbReference type="PIRSF" id="PIRSF006060">
    <property type="entry name" value="AA_transporter"/>
    <property type="match status" value="1"/>
</dbReference>
<dbReference type="GO" id="GO:0015175">
    <property type="term" value="F:neutral L-amino acid transmembrane transporter activity"/>
    <property type="evidence" value="ECO:0007669"/>
    <property type="project" value="TreeGrafter"/>
</dbReference>
<dbReference type="InterPro" id="IPR002293">
    <property type="entry name" value="AA/rel_permease1"/>
</dbReference>
<comment type="similarity">
    <text evidence="2">Belongs to the amino acid-polyamine-organocation (APC) superfamily. L-type amino acid transporter (LAT) (TC 2.A.3.8) family.</text>
</comment>
<dbReference type="PANTHER" id="PTHR11785:SF528">
    <property type="entry name" value="AMINO ACID TRANSPORTER PROTEIN JHI-21"/>
    <property type="match status" value="1"/>
</dbReference>
<keyword evidence="8 9" id="KW-0472">Membrane</keyword>
<dbReference type="EMBL" id="LR790474">
    <property type="protein sequence ID" value="CAB3266336.1"/>
    <property type="molecule type" value="mRNA"/>
</dbReference>
<evidence type="ECO:0000256" key="1">
    <source>
        <dbReference type="ARBA" id="ARBA00004651"/>
    </source>
</evidence>
<feature type="transmembrane region" description="Helical" evidence="9">
    <location>
        <begin position="253"/>
        <end position="275"/>
    </location>
</feature>
<dbReference type="AlphaFoldDB" id="A0A6F9DTN4"/>
<dbReference type="InterPro" id="IPR050598">
    <property type="entry name" value="AminoAcid_Transporter"/>
</dbReference>
<feature type="transmembrane region" description="Helical" evidence="9">
    <location>
        <begin position="143"/>
        <end position="161"/>
    </location>
</feature>
<evidence type="ECO:0000256" key="4">
    <source>
        <dbReference type="ARBA" id="ARBA00022475"/>
    </source>
</evidence>
<comment type="subcellular location">
    <subcellularLocation>
        <location evidence="1">Cell membrane</location>
        <topology evidence="1">Multi-pass membrane protein</topology>
    </subcellularLocation>
</comment>
<evidence type="ECO:0000256" key="5">
    <source>
        <dbReference type="ARBA" id="ARBA00022692"/>
    </source>
</evidence>
<gene>
    <name evidence="10" type="primary">Slc7a8</name>
</gene>
<evidence type="ECO:0000256" key="6">
    <source>
        <dbReference type="ARBA" id="ARBA00022970"/>
    </source>
</evidence>
<feature type="transmembrane region" description="Helical" evidence="9">
    <location>
        <begin position="308"/>
        <end position="327"/>
    </location>
</feature>
<keyword evidence="3" id="KW-0813">Transport</keyword>
<evidence type="ECO:0000256" key="2">
    <source>
        <dbReference type="ARBA" id="ARBA00007040"/>
    </source>
</evidence>
<evidence type="ECO:0000313" key="10">
    <source>
        <dbReference type="EMBL" id="CAB3266336.1"/>
    </source>
</evidence>
<dbReference type="PANTHER" id="PTHR11785">
    <property type="entry name" value="AMINO ACID TRANSPORTER"/>
    <property type="match status" value="1"/>
</dbReference>
<feature type="transmembrane region" description="Helical" evidence="9">
    <location>
        <begin position="408"/>
        <end position="428"/>
    </location>
</feature>
<proteinExistence type="evidence at transcript level"/>
<organism evidence="10">
    <name type="scientific">Phallusia mammillata</name>
    <dbReference type="NCBI Taxonomy" id="59560"/>
    <lineage>
        <taxon>Eukaryota</taxon>
        <taxon>Metazoa</taxon>
        <taxon>Chordata</taxon>
        <taxon>Tunicata</taxon>
        <taxon>Ascidiacea</taxon>
        <taxon>Phlebobranchia</taxon>
        <taxon>Ascidiidae</taxon>
        <taxon>Phallusia</taxon>
    </lineage>
</organism>
<accession>A0A6F9DTN4</accession>
<feature type="transmembrane region" description="Helical" evidence="9">
    <location>
        <begin position="24"/>
        <end position="44"/>
    </location>
</feature>
<keyword evidence="7 9" id="KW-1133">Transmembrane helix</keyword>
<dbReference type="GO" id="GO:0005886">
    <property type="term" value="C:plasma membrane"/>
    <property type="evidence" value="ECO:0007669"/>
    <property type="project" value="UniProtKB-SubCell"/>
</dbReference>
<feature type="transmembrane region" description="Helical" evidence="9">
    <location>
        <begin position="92"/>
        <end position="115"/>
    </location>
</feature>
<feature type="transmembrane region" description="Helical" evidence="9">
    <location>
        <begin position="173"/>
        <end position="194"/>
    </location>
</feature>
<keyword evidence="5 9" id="KW-0812">Transmembrane</keyword>
<evidence type="ECO:0000256" key="8">
    <source>
        <dbReference type="ARBA" id="ARBA00023136"/>
    </source>
</evidence>
<dbReference type="GO" id="GO:0015179">
    <property type="term" value="F:L-amino acid transmembrane transporter activity"/>
    <property type="evidence" value="ECO:0007669"/>
    <property type="project" value="TreeGrafter"/>
</dbReference>
<protein>
    <submittedName>
        <fullName evidence="10">Large neutral amino acids transporter small subunit 2</fullName>
    </submittedName>
</protein>
<dbReference type="Pfam" id="PF13520">
    <property type="entry name" value="AA_permease_2"/>
    <property type="match status" value="1"/>
</dbReference>
<keyword evidence="4" id="KW-1003">Cell membrane</keyword>
<feature type="transmembrane region" description="Helical" evidence="9">
    <location>
        <begin position="434"/>
        <end position="454"/>
    </location>
</feature>
<feature type="transmembrane region" description="Helical" evidence="9">
    <location>
        <begin position="347"/>
        <end position="366"/>
    </location>
</feature>